<dbReference type="EMBL" id="NBSK02000007">
    <property type="protein sequence ID" value="KAJ0194617.1"/>
    <property type="molecule type" value="Genomic_DNA"/>
</dbReference>
<keyword evidence="3" id="KW-1185">Reference proteome</keyword>
<dbReference type="PANTHER" id="PTHR46890:SF50">
    <property type="entry name" value="RNA-DIRECTED DNA POLYMERASE, EUKARYOTA, REVERSE TRANSCRIPTASE ZINC-BINDING DOMAIN PROTEIN-RELATED"/>
    <property type="match status" value="1"/>
</dbReference>
<evidence type="ECO:0000259" key="1">
    <source>
        <dbReference type="Pfam" id="PF00078"/>
    </source>
</evidence>
<dbReference type="PANTHER" id="PTHR46890">
    <property type="entry name" value="NON-LTR RETROLELEMENT REVERSE TRANSCRIPTASE-LIKE PROTEIN-RELATED"/>
    <property type="match status" value="1"/>
</dbReference>
<dbReference type="Proteomes" id="UP000235145">
    <property type="component" value="Unassembled WGS sequence"/>
</dbReference>
<evidence type="ECO:0000313" key="3">
    <source>
        <dbReference type="Proteomes" id="UP000235145"/>
    </source>
</evidence>
<proteinExistence type="predicted"/>
<dbReference type="InterPro" id="IPR052343">
    <property type="entry name" value="Retrotransposon-Effector_Assoc"/>
</dbReference>
<reference evidence="2 3" key="1">
    <citation type="journal article" date="2017" name="Nat. Commun.">
        <title>Genome assembly with in vitro proximity ligation data and whole-genome triplication in lettuce.</title>
        <authorList>
            <person name="Reyes-Chin-Wo S."/>
            <person name="Wang Z."/>
            <person name="Yang X."/>
            <person name="Kozik A."/>
            <person name="Arikit S."/>
            <person name="Song C."/>
            <person name="Xia L."/>
            <person name="Froenicke L."/>
            <person name="Lavelle D.O."/>
            <person name="Truco M.J."/>
            <person name="Xia R."/>
            <person name="Zhu S."/>
            <person name="Xu C."/>
            <person name="Xu H."/>
            <person name="Xu X."/>
            <person name="Cox K."/>
            <person name="Korf I."/>
            <person name="Meyers B.C."/>
            <person name="Michelmore R.W."/>
        </authorList>
    </citation>
    <scope>NUCLEOTIDE SEQUENCE [LARGE SCALE GENOMIC DNA]</scope>
    <source>
        <strain evidence="3">cv. Salinas</strain>
        <tissue evidence="2">Seedlings</tissue>
    </source>
</reference>
<accession>A0A9R1UV54</accession>
<evidence type="ECO:0000313" key="2">
    <source>
        <dbReference type="EMBL" id="KAJ0194617.1"/>
    </source>
</evidence>
<dbReference type="InterPro" id="IPR000477">
    <property type="entry name" value="RT_dom"/>
</dbReference>
<organism evidence="2 3">
    <name type="scientific">Lactuca sativa</name>
    <name type="common">Garden lettuce</name>
    <dbReference type="NCBI Taxonomy" id="4236"/>
    <lineage>
        <taxon>Eukaryota</taxon>
        <taxon>Viridiplantae</taxon>
        <taxon>Streptophyta</taxon>
        <taxon>Embryophyta</taxon>
        <taxon>Tracheophyta</taxon>
        <taxon>Spermatophyta</taxon>
        <taxon>Magnoliopsida</taxon>
        <taxon>eudicotyledons</taxon>
        <taxon>Gunneridae</taxon>
        <taxon>Pentapetalae</taxon>
        <taxon>asterids</taxon>
        <taxon>campanulids</taxon>
        <taxon>Asterales</taxon>
        <taxon>Asteraceae</taxon>
        <taxon>Cichorioideae</taxon>
        <taxon>Cichorieae</taxon>
        <taxon>Lactucinae</taxon>
        <taxon>Lactuca</taxon>
    </lineage>
</organism>
<name>A0A9R1UV54_LACSA</name>
<sequence length="372" mass="43195">MRMDLKQKSRVKWDIDGDENTSFFHGIIYENKRKSSIMGIFVGGSWVIDTVTIKSEVFNFSNKFDELVFDRLKLISDRFKKLTLIEKGALEAPFTMEEIQNVIWCCGSEKAPGPDGYTFKFFKKYWEVLKDDFFRFVKFFEVSGSFNKGCSSSFVSLIPKVNDPISLREYRPINLIGSLYKVISKLLSLRLKLVMDIIINPEQSTYVSGRSILDGPLIMNELYSWEKMVKKKSLFFKVDFGKAFDSLNLGFLDSILTKMNFGEKWRRWIMGCLKASMASILVNGSPNLISRRELAKETLWLLSYLLSLWKVYMFLWKRLVINIILVMNFINLNRLLRCFYQASGLKVSISKRKVYDVGVDKVEADKLASFLN</sequence>
<dbReference type="AlphaFoldDB" id="A0A9R1UV54"/>
<dbReference type="Pfam" id="PF00078">
    <property type="entry name" value="RVT_1"/>
    <property type="match status" value="1"/>
</dbReference>
<gene>
    <name evidence="2" type="ORF">LSAT_V11C700377040</name>
</gene>
<comment type="caution">
    <text evidence="2">The sequence shown here is derived from an EMBL/GenBank/DDBJ whole genome shotgun (WGS) entry which is preliminary data.</text>
</comment>
<feature type="domain" description="Reverse transcriptase" evidence="1">
    <location>
        <begin position="158"/>
        <end position="279"/>
    </location>
</feature>
<protein>
    <recommendedName>
        <fullName evidence="1">Reverse transcriptase domain-containing protein</fullName>
    </recommendedName>
</protein>